<dbReference type="Gene3D" id="1.20.5.110">
    <property type="match status" value="1"/>
</dbReference>
<keyword evidence="1" id="KW-0812">Transmembrane</keyword>
<evidence type="ECO:0000256" key="1">
    <source>
        <dbReference type="SAM" id="Phobius"/>
    </source>
</evidence>
<dbReference type="EMBL" id="HBGS01044657">
    <property type="protein sequence ID" value="CAD9456517.1"/>
    <property type="molecule type" value="Transcribed_RNA"/>
</dbReference>
<dbReference type="AlphaFoldDB" id="A0A7S2GJA1"/>
<protein>
    <recommendedName>
        <fullName evidence="3">t-SNARE coiled-coil homology domain-containing protein</fullName>
    </recommendedName>
</protein>
<accession>A0A7S2GJA1</accession>
<dbReference type="SUPFAM" id="SSF58038">
    <property type="entry name" value="SNARE fusion complex"/>
    <property type="match status" value="1"/>
</dbReference>
<name>A0A7S2GJA1_9STRA</name>
<reference evidence="2" key="1">
    <citation type="submission" date="2021-01" db="EMBL/GenBank/DDBJ databases">
        <authorList>
            <person name="Corre E."/>
            <person name="Pelletier E."/>
            <person name="Niang G."/>
            <person name="Scheremetjew M."/>
            <person name="Finn R."/>
            <person name="Kale V."/>
            <person name="Holt S."/>
            <person name="Cochrane G."/>
            <person name="Meng A."/>
            <person name="Brown T."/>
            <person name="Cohen L."/>
        </authorList>
    </citation>
    <scope>NUCLEOTIDE SEQUENCE</scope>
    <source>
        <strain evidence="2">CCMP1381</strain>
    </source>
</reference>
<organism evidence="2">
    <name type="scientific">Octactis speculum</name>
    <dbReference type="NCBI Taxonomy" id="3111310"/>
    <lineage>
        <taxon>Eukaryota</taxon>
        <taxon>Sar</taxon>
        <taxon>Stramenopiles</taxon>
        <taxon>Ochrophyta</taxon>
        <taxon>Dictyochophyceae</taxon>
        <taxon>Dictyochales</taxon>
        <taxon>Dictyochaceae</taxon>
        <taxon>Octactis</taxon>
    </lineage>
</organism>
<keyword evidence="1" id="KW-0472">Membrane</keyword>
<gene>
    <name evidence="2" type="ORF">DSPE1174_LOCUS23027</name>
</gene>
<feature type="transmembrane region" description="Helical" evidence="1">
    <location>
        <begin position="76"/>
        <end position="97"/>
    </location>
</feature>
<proteinExistence type="predicted"/>
<evidence type="ECO:0000313" key="2">
    <source>
        <dbReference type="EMBL" id="CAD9456517.1"/>
    </source>
</evidence>
<keyword evidence="1" id="KW-1133">Transmembrane helix</keyword>
<sequence>MRASYYQGDESVRLLEQSLQTVSQTETTADITINSLQHQREQLESSVEVAQDIRGYTDATRKILTELRYRQQRTRIILWGVIVMLMSLILLVSFRMATNHGKIMRA</sequence>
<evidence type="ECO:0008006" key="3">
    <source>
        <dbReference type="Google" id="ProtNLM"/>
    </source>
</evidence>